<accession>A0A6L3V576</accession>
<gene>
    <name evidence="1" type="ORF">F7731_15645</name>
</gene>
<sequence>MVYQKKGQYVTGFSVGILYLDACWYPVIPGNVANLETYDFPVQLKVVSGCHTANLLSGDSTLLDSIIDAAKELEAEGARAISAACGFFGNFQDKVAEAVDIPVYLSSVIQIPWIRTGLKSSKKIGILTAYEAGLTEKLFESCGVTNTGNLIIRDLSQEEEFSAILENRGSFDNEKVRQEVVEAAISMVTEHPDIGAILLECSDMPPYAADIQRSVKLPVYDFITMIKWLHFSTSQRPYYGFF</sequence>
<evidence type="ECO:0000313" key="1">
    <source>
        <dbReference type="EMBL" id="KAB2333373.1"/>
    </source>
</evidence>
<dbReference type="Proteomes" id="UP000481030">
    <property type="component" value="Unassembled WGS sequence"/>
</dbReference>
<keyword evidence="2" id="KW-1185">Reference proteome</keyword>
<dbReference type="NCBIfam" id="NF005679">
    <property type="entry name" value="PRK07475.1"/>
    <property type="match status" value="1"/>
</dbReference>
<name>A0A6L3V576_9BACI</name>
<organism evidence="1 2">
    <name type="scientific">Cytobacillus depressus</name>
    <dbReference type="NCBI Taxonomy" id="1602942"/>
    <lineage>
        <taxon>Bacteria</taxon>
        <taxon>Bacillati</taxon>
        <taxon>Bacillota</taxon>
        <taxon>Bacilli</taxon>
        <taxon>Bacillales</taxon>
        <taxon>Bacillaceae</taxon>
        <taxon>Cytobacillus</taxon>
    </lineage>
</organism>
<reference evidence="1 2" key="1">
    <citation type="journal article" date="2016" name="Antonie Van Leeuwenhoek">
        <title>Bacillus depressus sp. nov., isolated from soil of a sunflower field.</title>
        <authorList>
            <person name="Wei X."/>
            <person name="Xin D."/>
            <person name="Xin Y."/>
            <person name="Zhang H."/>
            <person name="Wang T."/>
            <person name="Zhang J."/>
        </authorList>
    </citation>
    <scope>NUCLEOTIDE SEQUENCE [LARGE SCALE GENOMIC DNA]</scope>
    <source>
        <strain evidence="1 2">BZ1</strain>
    </source>
</reference>
<dbReference type="AlphaFoldDB" id="A0A6L3V576"/>
<evidence type="ECO:0000313" key="2">
    <source>
        <dbReference type="Proteomes" id="UP000481030"/>
    </source>
</evidence>
<dbReference type="GO" id="GO:0047661">
    <property type="term" value="F:amino-acid racemase activity"/>
    <property type="evidence" value="ECO:0007669"/>
    <property type="project" value="InterPro"/>
</dbReference>
<comment type="caution">
    <text evidence="1">The sequence shown here is derived from an EMBL/GenBank/DDBJ whole genome shotgun (WGS) entry which is preliminary data.</text>
</comment>
<dbReference type="Pfam" id="PF01177">
    <property type="entry name" value="Asp_Glu_race"/>
    <property type="match status" value="1"/>
</dbReference>
<dbReference type="EMBL" id="WBOS01000007">
    <property type="protein sequence ID" value="KAB2333373.1"/>
    <property type="molecule type" value="Genomic_DNA"/>
</dbReference>
<protein>
    <submittedName>
        <fullName evidence="1">Aspartate/glutamate racemase family protein</fullName>
    </submittedName>
</protein>
<proteinExistence type="predicted"/>
<dbReference type="InterPro" id="IPR015942">
    <property type="entry name" value="Asp/Glu/hydantoin_racemase"/>
</dbReference>
<dbReference type="OrthoDB" id="1676875at2"/>